<dbReference type="SUPFAM" id="SSF46785">
    <property type="entry name" value="Winged helix' DNA-binding domain"/>
    <property type="match status" value="1"/>
</dbReference>
<sequence length="156" mass="17346">MDRLEEIGLLLRAATRESDRRLNDLLREVGITASQAEALQLLDRWGPMSLRELGGLLVAEGGHPSRLVDRMVSAGLVARRPAEHDRRQVELVATAHGRALVERVRERKGIYRAWLEGQLAGMDLPSVRAFFEAYLAGTPLGETVRLRREKGTLADG</sequence>
<reference evidence="3" key="1">
    <citation type="journal article" date="2019" name="Int. J. Syst. Evol. Microbiol.">
        <title>The Global Catalogue of Microorganisms (GCM) 10K type strain sequencing project: providing services to taxonomists for standard genome sequencing and annotation.</title>
        <authorList>
            <consortium name="The Broad Institute Genomics Platform"/>
            <consortium name="The Broad Institute Genome Sequencing Center for Infectious Disease"/>
            <person name="Wu L."/>
            <person name="Ma J."/>
        </authorList>
    </citation>
    <scope>NUCLEOTIDE SEQUENCE [LARGE SCALE GENOMIC DNA]</scope>
    <source>
        <strain evidence="3">2902at01</strain>
    </source>
</reference>
<dbReference type="PROSITE" id="PS50995">
    <property type="entry name" value="HTH_MARR_2"/>
    <property type="match status" value="1"/>
</dbReference>
<protein>
    <submittedName>
        <fullName evidence="2">MarR family winged helix-turn-helix transcriptional regulator</fullName>
    </submittedName>
</protein>
<evidence type="ECO:0000313" key="3">
    <source>
        <dbReference type="Proteomes" id="UP001595868"/>
    </source>
</evidence>
<name>A0ABV8KW07_9ACTN</name>
<dbReference type="SMART" id="SM00347">
    <property type="entry name" value="HTH_MARR"/>
    <property type="match status" value="1"/>
</dbReference>
<keyword evidence="3" id="KW-1185">Reference proteome</keyword>
<dbReference type="InterPro" id="IPR036388">
    <property type="entry name" value="WH-like_DNA-bd_sf"/>
</dbReference>
<feature type="domain" description="HTH marR-type" evidence="1">
    <location>
        <begin position="4"/>
        <end position="136"/>
    </location>
</feature>
<organism evidence="2 3">
    <name type="scientific">Micromonospora zhanjiangensis</name>
    <dbReference type="NCBI Taxonomy" id="1522057"/>
    <lineage>
        <taxon>Bacteria</taxon>
        <taxon>Bacillati</taxon>
        <taxon>Actinomycetota</taxon>
        <taxon>Actinomycetes</taxon>
        <taxon>Micromonosporales</taxon>
        <taxon>Micromonosporaceae</taxon>
        <taxon>Micromonospora</taxon>
    </lineage>
</organism>
<dbReference type="InterPro" id="IPR036390">
    <property type="entry name" value="WH_DNA-bd_sf"/>
</dbReference>
<dbReference type="InterPro" id="IPR000835">
    <property type="entry name" value="HTH_MarR-typ"/>
</dbReference>
<proteinExistence type="predicted"/>
<gene>
    <name evidence="2" type="ORF">ACFOX0_30240</name>
</gene>
<dbReference type="Proteomes" id="UP001595868">
    <property type="component" value="Unassembled WGS sequence"/>
</dbReference>
<comment type="caution">
    <text evidence="2">The sequence shown here is derived from an EMBL/GenBank/DDBJ whole genome shotgun (WGS) entry which is preliminary data.</text>
</comment>
<evidence type="ECO:0000259" key="1">
    <source>
        <dbReference type="PROSITE" id="PS50995"/>
    </source>
</evidence>
<dbReference type="InterPro" id="IPR039422">
    <property type="entry name" value="MarR/SlyA-like"/>
</dbReference>
<dbReference type="EMBL" id="JBHSBN010000035">
    <property type="protein sequence ID" value="MFC4110189.1"/>
    <property type="molecule type" value="Genomic_DNA"/>
</dbReference>
<evidence type="ECO:0000313" key="2">
    <source>
        <dbReference type="EMBL" id="MFC4110189.1"/>
    </source>
</evidence>
<dbReference type="RefSeq" id="WP_377552390.1">
    <property type="nucleotide sequence ID" value="NZ_JBHSBN010000035.1"/>
</dbReference>
<dbReference type="PANTHER" id="PTHR33164:SF43">
    <property type="entry name" value="HTH-TYPE TRANSCRIPTIONAL REPRESSOR YETL"/>
    <property type="match status" value="1"/>
</dbReference>
<accession>A0ABV8KW07</accession>
<dbReference type="Pfam" id="PF01047">
    <property type="entry name" value="MarR"/>
    <property type="match status" value="1"/>
</dbReference>
<dbReference type="PANTHER" id="PTHR33164">
    <property type="entry name" value="TRANSCRIPTIONAL REGULATOR, MARR FAMILY"/>
    <property type="match status" value="1"/>
</dbReference>
<dbReference type="Gene3D" id="1.10.10.10">
    <property type="entry name" value="Winged helix-like DNA-binding domain superfamily/Winged helix DNA-binding domain"/>
    <property type="match status" value="1"/>
</dbReference>